<evidence type="ECO:0000256" key="6">
    <source>
        <dbReference type="ARBA" id="ARBA00023136"/>
    </source>
</evidence>
<feature type="compositionally biased region" description="Basic and acidic residues" evidence="9">
    <location>
        <begin position="143"/>
        <end position="156"/>
    </location>
</feature>
<dbReference type="GeneID" id="66071153"/>
<protein>
    <recommendedName>
        <fullName evidence="11">GH16 domain-containing protein</fullName>
    </recommendedName>
</protein>
<gene>
    <name evidence="12" type="ORF">E1B28_002077</name>
</gene>
<dbReference type="SUPFAM" id="SSF49899">
    <property type="entry name" value="Concanavalin A-like lectins/glucanases"/>
    <property type="match status" value="1"/>
</dbReference>
<evidence type="ECO:0000259" key="11">
    <source>
        <dbReference type="PROSITE" id="PS51762"/>
    </source>
</evidence>
<keyword evidence="3 10" id="KW-0812">Transmembrane</keyword>
<feature type="region of interest" description="Disordered" evidence="9">
    <location>
        <begin position="129"/>
        <end position="156"/>
    </location>
</feature>
<evidence type="ECO:0000256" key="8">
    <source>
        <dbReference type="ARBA" id="ARBA00023316"/>
    </source>
</evidence>
<dbReference type="InterPro" id="IPR005629">
    <property type="entry name" value="Skn1/Kre6/Sbg1"/>
</dbReference>
<evidence type="ECO:0000256" key="4">
    <source>
        <dbReference type="ARBA" id="ARBA00022968"/>
    </source>
</evidence>
<comment type="caution">
    <text evidence="12">The sequence shown here is derived from an EMBL/GenBank/DDBJ whole genome shotgun (WGS) entry which is preliminary data.</text>
</comment>
<organism evidence="12 13">
    <name type="scientific">Marasmius oreades</name>
    <name type="common">fairy-ring Marasmius</name>
    <dbReference type="NCBI Taxonomy" id="181124"/>
    <lineage>
        <taxon>Eukaryota</taxon>
        <taxon>Fungi</taxon>
        <taxon>Dikarya</taxon>
        <taxon>Basidiomycota</taxon>
        <taxon>Agaricomycotina</taxon>
        <taxon>Agaricomycetes</taxon>
        <taxon>Agaricomycetidae</taxon>
        <taxon>Agaricales</taxon>
        <taxon>Marasmiineae</taxon>
        <taxon>Marasmiaceae</taxon>
        <taxon>Marasmius</taxon>
    </lineage>
</organism>
<accession>A0A9P8AFU6</accession>
<feature type="region of interest" description="Disordered" evidence="9">
    <location>
        <begin position="1"/>
        <end position="57"/>
    </location>
</feature>
<dbReference type="GO" id="GO:0071555">
    <property type="term" value="P:cell wall organization"/>
    <property type="evidence" value="ECO:0007669"/>
    <property type="project" value="UniProtKB-KW"/>
</dbReference>
<dbReference type="InterPro" id="IPR000757">
    <property type="entry name" value="Beta-glucanase-like"/>
</dbReference>
<dbReference type="KEGG" id="more:E1B28_002077"/>
<dbReference type="PANTHER" id="PTHR31361:SF1">
    <property type="entry name" value="BETA-GLUCAN SYNTHESIS-ASSOCIATED PROTEIN KRE6-RELATED"/>
    <property type="match status" value="1"/>
</dbReference>
<keyword evidence="7" id="KW-0325">Glycoprotein</keyword>
<proteinExistence type="inferred from homology"/>
<dbReference type="AlphaFoldDB" id="A0A9P8AFU6"/>
<dbReference type="GO" id="GO:0015926">
    <property type="term" value="F:glucosidase activity"/>
    <property type="evidence" value="ECO:0007669"/>
    <property type="project" value="TreeGrafter"/>
</dbReference>
<evidence type="ECO:0000313" key="13">
    <source>
        <dbReference type="Proteomes" id="UP001049176"/>
    </source>
</evidence>
<feature type="transmembrane region" description="Helical" evidence="10">
    <location>
        <begin position="171"/>
        <end position="191"/>
    </location>
</feature>
<dbReference type="EMBL" id="CM032181">
    <property type="protein sequence ID" value="KAG7100301.1"/>
    <property type="molecule type" value="Genomic_DNA"/>
</dbReference>
<comment type="subcellular location">
    <subcellularLocation>
        <location evidence="1">Membrane</location>
        <topology evidence="1">Single-pass type II membrane protein</topology>
    </subcellularLocation>
</comment>
<dbReference type="Pfam" id="PF03935">
    <property type="entry name" value="SKN1_KRE6_Sbg1"/>
    <property type="match status" value="1"/>
</dbReference>
<dbReference type="RefSeq" id="XP_043016771.1">
    <property type="nucleotide sequence ID" value="XM_043148057.1"/>
</dbReference>
<dbReference type="GO" id="GO:0005886">
    <property type="term" value="C:plasma membrane"/>
    <property type="evidence" value="ECO:0007669"/>
    <property type="project" value="TreeGrafter"/>
</dbReference>
<dbReference type="InterPro" id="IPR013320">
    <property type="entry name" value="ConA-like_dom_sf"/>
</dbReference>
<feature type="domain" description="GH16" evidence="11">
    <location>
        <begin position="239"/>
        <end position="638"/>
    </location>
</feature>
<evidence type="ECO:0000256" key="9">
    <source>
        <dbReference type="SAM" id="MobiDB-lite"/>
    </source>
</evidence>
<evidence type="ECO:0000256" key="1">
    <source>
        <dbReference type="ARBA" id="ARBA00004606"/>
    </source>
</evidence>
<dbReference type="OrthoDB" id="412647at2759"/>
<feature type="compositionally biased region" description="Low complexity" evidence="9">
    <location>
        <begin position="36"/>
        <end position="53"/>
    </location>
</feature>
<evidence type="ECO:0000256" key="5">
    <source>
        <dbReference type="ARBA" id="ARBA00022989"/>
    </source>
</evidence>
<keyword evidence="13" id="KW-1185">Reference proteome</keyword>
<dbReference type="Gene3D" id="2.60.120.200">
    <property type="match status" value="2"/>
</dbReference>
<evidence type="ECO:0000256" key="3">
    <source>
        <dbReference type="ARBA" id="ARBA00022692"/>
    </source>
</evidence>
<evidence type="ECO:0000256" key="10">
    <source>
        <dbReference type="SAM" id="Phobius"/>
    </source>
</evidence>
<evidence type="ECO:0000256" key="2">
    <source>
        <dbReference type="ARBA" id="ARBA00010962"/>
    </source>
</evidence>
<dbReference type="Proteomes" id="UP001049176">
    <property type="component" value="Chromosome 1"/>
</dbReference>
<sequence length="683" mass="75745">MVSVNRGQQSSLSPTASPSEQDNSLYNMVLGSPNYSSASESSAPSPSHQQQPELPSSSPLVLYRLRSEGDTLEPRNAATFSPGDSTPVAPQENGLPHAALFSRKSSSSSVTVASYPNAPRVFIPYEYDPSLDNQKADDDEDFLHDPKASQDLEKSVPRSSSVLSWRGFKNIGLLVILVLGLLSLFLIYPIVKHFQDAARNKGIANNNNNAANVTGQNPRFNKLDHLIDPDTPEEATTRMGFDGERYQLVFSDEFNQPGRTFYPGDDPYFEAMDMWYGVTQDLEWYDPQQVTTRDGALVITMDSTNTTQPGKTPGSTAPFKTEDNYGLGFRSGMLQTWNKFCFTSGYIEVSLILPGPNSGQNGYWPGAWTMGNLGRPGYRATTDAMWPYSYDECDLGTFPNQTEKGTTGLLLKDNAWPQFDSKLSVLNGQRLSACTCPNSDHPGPFGKFDQSDTNPRYRGRGVPEIDILEVQKDDQSPGNVASQSAQFAPFSRDYQVDMSGYTIFDQSRTHPNGWNGSPLQQAVSGLTRVPDDGFQGAPNRRFVTYGFEYWADPSNRDNGFITWQVDGKQSVKMVPKAVGPDTGNGGSGVGQRLVPEEPMSIVLNLGISNNWAPPQFETLTFPAEMLFDYVRVYQREGKTNVGCSPKDFPTADYINRHMDQYTNINKTVWEYEKPRNRLYDGPC</sequence>
<name>A0A9P8AFU6_9AGAR</name>
<dbReference type="GO" id="GO:0006078">
    <property type="term" value="P:(1-&gt;6)-beta-D-glucan biosynthetic process"/>
    <property type="evidence" value="ECO:0007669"/>
    <property type="project" value="TreeGrafter"/>
</dbReference>
<dbReference type="PANTHER" id="PTHR31361">
    <property type="entry name" value="BETA-GLUCAN SYNTHESIS-ASSOCIATED PROTEIN KRE6-RELATED"/>
    <property type="match status" value="1"/>
</dbReference>
<reference evidence="12" key="1">
    <citation type="journal article" date="2021" name="Genome Biol. Evol.">
        <title>The assembled and annotated genome of the fairy-ring fungus Marasmius oreades.</title>
        <authorList>
            <person name="Hiltunen M."/>
            <person name="Ament-Velasquez S.L."/>
            <person name="Johannesson H."/>
        </authorList>
    </citation>
    <scope>NUCLEOTIDE SEQUENCE</scope>
    <source>
        <strain evidence="12">03SP1</strain>
    </source>
</reference>
<keyword evidence="6 10" id="KW-0472">Membrane</keyword>
<evidence type="ECO:0000313" key="12">
    <source>
        <dbReference type="EMBL" id="KAG7100301.1"/>
    </source>
</evidence>
<feature type="region of interest" description="Disordered" evidence="9">
    <location>
        <begin position="72"/>
        <end position="93"/>
    </location>
</feature>
<dbReference type="PROSITE" id="PS51762">
    <property type="entry name" value="GH16_2"/>
    <property type="match status" value="1"/>
</dbReference>
<feature type="compositionally biased region" description="Polar residues" evidence="9">
    <location>
        <begin position="1"/>
        <end position="26"/>
    </location>
</feature>
<comment type="similarity">
    <text evidence="2">Belongs to the SKN1/KRE6 family.</text>
</comment>
<evidence type="ECO:0000256" key="7">
    <source>
        <dbReference type="ARBA" id="ARBA00023180"/>
    </source>
</evidence>
<keyword evidence="8" id="KW-0961">Cell wall biogenesis/degradation</keyword>
<keyword evidence="4" id="KW-0735">Signal-anchor</keyword>
<dbReference type="GO" id="GO:0005789">
    <property type="term" value="C:endoplasmic reticulum membrane"/>
    <property type="evidence" value="ECO:0007669"/>
    <property type="project" value="TreeGrafter"/>
</dbReference>
<keyword evidence="5 10" id="KW-1133">Transmembrane helix</keyword>